<protein>
    <submittedName>
        <fullName evidence="2">Uncharacterized protein</fullName>
    </submittedName>
</protein>
<dbReference type="EMBL" id="KK914256">
    <property type="protein sequence ID" value="KDP44251.1"/>
    <property type="molecule type" value="Genomic_DNA"/>
</dbReference>
<dbReference type="KEGG" id="jcu:105628275"/>
<name>A0A067L739_JATCU</name>
<keyword evidence="3" id="KW-1185">Reference proteome</keyword>
<keyword evidence="1" id="KW-0812">Transmembrane</keyword>
<reference evidence="2 3" key="1">
    <citation type="journal article" date="2014" name="PLoS ONE">
        <title>Global Analysis of Gene Expression Profiles in Physic Nut (Jatropha curcas L.) Seedlings Exposed to Salt Stress.</title>
        <authorList>
            <person name="Zhang L."/>
            <person name="Zhang C."/>
            <person name="Wu P."/>
            <person name="Chen Y."/>
            <person name="Li M."/>
            <person name="Jiang H."/>
            <person name="Wu G."/>
        </authorList>
    </citation>
    <scope>NUCLEOTIDE SEQUENCE [LARGE SCALE GENOMIC DNA]</scope>
    <source>
        <strain evidence="3">cv. GZQX0401</strain>
        <tissue evidence="2">Young leaves</tissue>
    </source>
</reference>
<feature type="transmembrane region" description="Helical" evidence="1">
    <location>
        <begin position="138"/>
        <end position="159"/>
    </location>
</feature>
<organism evidence="2 3">
    <name type="scientific">Jatropha curcas</name>
    <name type="common">Barbados nut</name>
    <dbReference type="NCBI Taxonomy" id="180498"/>
    <lineage>
        <taxon>Eukaryota</taxon>
        <taxon>Viridiplantae</taxon>
        <taxon>Streptophyta</taxon>
        <taxon>Embryophyta</taxon>
        <taxon>Tracheophyta</taxon>
        <taxon>Spermatophyta</taxon>
        <taxon>Magnoliopsida</taxon>
        <taxon>eudicotyledons</taxon>
        <taxon>Gunneridae</taxon>
        <taxon>Pentapetalae</taxon>
        <taxon>rosids</taxon>
        <taxon>fabids</taxon>
        <taxon>Malpighiales</taxon>
        <taxon>Euphorbiaceae</taxon>
        <taxon>Crotonoideae</taxon>
        <taxon>Jatropheae</taxon>
        <taxon>Jatropha</taxon>
    </lineage>
</organism>
<sequence length="215" mass="22563">MSGSHVISLGGYEEEVSSLNPSSSSIMSGNQASHDEIILIDEQGNSQDASAIAIGLPGDEERLSVVAHQAELTCSSFAIENNGHGSRTPVTPVAPDGLLAILNETGIDLKSMNLASANVSASLLTGWHGEDLSQNRKILLVVSALSIIVGFGSAFIRTLMSRQDTGLASWILTRLAFAGAAVGFITSMSMFLDDPLNLWVSLVACAICLYSLLKV</sequence>
<proteinExistence type="predicted"/>
<dbReference type="AlphaFoldDB" id="A0A067L739"/>
<evidence type="ECO:0000256" key="1">
    <source>
        <dbReference type="SAM" id="Phobius"/>
    </source>
</evidence>
<gene>
    <name evidence="2" type="ORF">JCGZ_05718</name>
</gene>
<accession>A0A067L739</accession>
<keyword evidence="1" id="KW-1133">Transmembrane helix</keyword>
<keyword evidence="1" id="KW-0472">Membrane</keyword>
<evidence type="ECO:0000313" key="2">
    <source>
        <dbReference type="EMBL" id="KDP44251.1"/>
    </source>
</evidence>
<feature type="transmembrane region" description="Helical" evidence="1">
    <location>
        <begin position="196"/>
        <end position="213"/>
    </location>
</feature>
<feature type="transmembrane region" description="Helical" evidence="1">
    <location>
        <begin position="171"/>
        <end position="190"/>
    </location>
</feature>
<evidence type="ECO:0000313" key="3">
    <source>
        <dbReference type="Proteomes" id="UP000027138"/>
    </source>
</evidence>
<dbReference type="Proteomes" id="UP000027138">
    <property type="component" value="Unassembled WGS sequence"/>
</dbReference>